<keyword evidence="3" id="KW-0221">Differentiation</keyword>
<dbReference type="GO" id="GO:0007399">
    <property type="term" value="P:nervous system development"/>
    <property type="evidence" value="ECO:0007669"/>
    <property type="project" value="UniProtKB-KW"/>
</dbReference>
<evidence type="ECO:0000259" key="14">
    <source>
        <dbReference type="PROSITE" id="PS50071"/>
    </source>
</evidence>
<evidence type="ECO:0000256" key="5">
    <source>
        <dbReference type="ARBA" id="ARBA00023015"/>
    </source>
</evidence>
<accession>A0A8J4SUD9</accession>
<evidence type="ECO:0000256" key="9">
    <source>
        <dbReference type="ARBA" id="ARBA00023242"/>
    </source>
</evidence>
<dbReference type="GO" id="GO:1990837">
    <property type="term" value="F:sequence-specific double-stranded DNA binding"/>
    <property type="evidence" value="ECO:0007669"/>
    <property type="project" value="TreeGrafter"/>
</dbReference>
<dbReference type="OrthoDB" id="6159439at2759"/>
<gene>
    <name evidence="15" type="ORF">PHET_00761</name>
</gene>
<comment type="subcellular location">
    <subcellularLocation>
        <location evidence="1 11 12">Nucleus</location>
    </subcellularLocation>
</comment>
<dbReference type="Proteomes" id="UP000748531">
    <property type="component" value="Unassembled WGS sequence"/>
</dbReference>
<dbReference type="PROSITE" id="PS00027">
    <property type="entry name" value="HOMEOBOX_1"/>
    <property type="match status" value="1"/>
</dbReference>
<keyword evidence="6 11" id="KW-0238">DNA-binding</keyword>
<dbReference type="InterPro" id="IPR009057">
    <property type="entry name" value="Homeodomain-like_sf"/>
</dbReference>
<reference evidence="15" key="1">
    <citation type="submission" date="2019-05" db="EMBL/GenBank/DDBJ databases">
        <title>Annotation for the trematode Paragonimus heterotremus.</title>
        <authorList>
            <person name="Choi Y.-J."/>
        </authorList>
    </citation>
    <scope>NUCLEOTIDE SEQUENCE</scope>
    <source>
        <strain evidence="15">LC</strain>
    </source>
</reference>
<sequence length="362" mass="40843">CSVRTVYSTDSRGPVEFISKLLSPTPSSQLSSISNRDIQAQDVNLTDYPFPADFLQTNLFFDPTDSTAIGKNKRTRTNFSGHQLVELETVFRKSHYPSMCVREELAQRLQLPESRIQVWFQNRRAKWRKRENTRKGPGRPAHNAQPLTCSGEPIDPKELIQRELSRLEKRQLKMSKKQLSSKGKQKAKTVITSDNHATPDTITKTANVSGLCMTTSSQNRLRDSVTNVHTQSRTLGRNVISSETISVPPNSTCPVKNSPDLLTGAVQHYGYSPETVTGLGFNVFCDRESTSTTFSFPNPLHSLVRRHLDDQRRFTLNLFETSWLSPESTDWKARSKKPAMLSSFTIENLLAPTTQTPRKLST</sequence>
<dbReference type="GO" id="GO:0030154">
    <property type="term" value="P:cell differentiation"/>
    <property type="evidence" value="ECO:0007669"/>
    <property type="project" value="UniProtKB-KW"/>
</dbReference>
<comment type="similarity">
    <text evidence="10">Belongs to the paired homeobox family. Unc-4 subfamily.</text>
</comment>
<keyword evidence="8" id="KW-0804">Transcription</keyword>
<keyword evidence="7 11" id="KW-0371">Homeobox</keyword>
<feature type="region of interest" description="Disordered" evidence="13">
    <location>
        <begin position="129"/>
        <end position="153"/>
    </location>
</feature>
<keyword evidence="16" id="KW-1185">Reference proteome</keyword>
<feature type="non-terminal residue" evidence="15">
    <location>
        <position position="362"/>
    </location>
</feature>
<dbReference type="CDD" id="cd00086">
    <property type="entry name" value="homeodomain"/>
    <property type="match status" value="1"/>
</dbReference>
<proteinExistence type="inferred from homology"/>
<evidence type="ECO:0000313" key="15">
    <source>
        <dbReference type="EMBL" id="KAF5405767.1"/>
    </source>
</evidence>
<evidence type="ECO:0000256" key="11">
    <source>
        <dbReference type="PROSITE-ProRule" id="PRU00108"/>
    </source>
</evidence>
<dbReference type="Gene3D" id="1.10.10.60">
    <property type="entry name" value="Homeodomain-like"/>
    <property type="match status" value="1"/>
</dbReference>
<dbReference type="FunFam" id="1.10.10.60:FF:000057">
    <property type="entry name" value="Short stature homeobox 2"/>
    <property type="match status" value="1"/>
</dbReference>
<keyword evidence="9 11" id="KW-0539">Nucleus</keyword>
<feature type="DNA-binding region" description="Homeobox" evidence="11">
    <location>
        <begin position="72"/>
        <end position="131"/>
    </location>
</feature>
<dbReference type="SMART" id="SM00389">
    <property type="entry name" value="HOX"/>
    <property type="match status" value="1"/>
</dbReference>
<keyword evidence="5" id="KW-0805">Transcription regulation</keyword>
<evidence type="ECO:0000256" key="3">
    <source>
        <dbReference type="ARBA" id="ARBA00022782"/>
    </source>
</evidence>
<dbReference type="GO" id="GO:0000981">
    <property type="term" value="F:DNA-binding transcription factor activity, RNA polymerase II-specific"/>
    <property type="evidence" value="ECO:0007669"/>
    <property type="project" value="InterPro"/>
</dbReference>
<dbReference type="InterPro" id="IPR017970">
    <property type="entry name" value="Homeobox_CS"/>
</dbReference>
<dbReference type="Pfam" id="PF00046">
    <property type="entry name" value="Homeodomain"/>
    <property type="match status" value="1"/>
</dbReference>
<evidence type="ECO:0000256" key="2">
    <source>
        <dbReference type="ARBA" id="ARBA00022473"/>
    </source>
</evidence>
<evidence type="ECO:0000256" key="13">
    <source>
        <dbReference type="SAM" id="MobiDB-lite"/>
    </source>
</evidence>
<comment type="caution">
    <text evidence="15">The sequence shown here is derived from an EMBL/GenBank/DDBJ whole genome shotgun (WGS) entry which is preliminary data.</text>
</comment>
<keyword evidence="4" id="KW-0524">Neurogenesis</keyword>
<evidence type="ECO:0000313" key="16">
    <source>
        <dbReference type="Proteomes" id="UP000748531"/>
    </source>
</evidence>
<evidence type="ECO:0000256" key="10">
    <source>
        <dbReference type="ARBA" id="ARBA00038351"/>
    </source>
</evidence>
<name>A0A8J4SUD9_9TREM</name>
<evidence type="ECO:0000256" key="4">
    <source>
        <dbReference type="ARBA" id="ARBA00022902"/>
    </source>
</evidence>
<protein>
    <recommendedName>
        <fullName evidence="14">Homeobox domain-containing protein</fullName>
    </recommendedName>
</protein>
<dbReference type="PANTHER" id="PTHR46799">
    <property type="entry name" value="HOMEOBOX PROTEIN UNC-4 HOMOLOG"/>
    <property type="match status" value="1"/>
</dbReference>
<organism evidence="15 16">
    <name type="scientific">Paragonimus heterotremus</name>
    <dbReference type="NCBI Taxonomy" id="100268"/>
    <lineage>
        <taxon>Eukaryota</taxon>
        <taxon>Metazoa</taxon>
        <taxon>Spiralia</taxon>
        <taxon>Lophotrochozoa</taxon>
        <taxon>Platyhelminthes</taxon>
        <taxon>Trematoda</taxon>
        <taxon>Digenea</taxon>
        <taxon>Plagiorchiida</taxon>
        <taxon>Troglotremata</taxon>
        <taxon>Troglotrematidae</taxon>
        <taxon>Paragonimus</taxon>
    </lineage>
</organism>
<evidence type="ECO:0000256" key="7">
    <source>
        <dbReference type="ARBA" id="ARBA00023155"/>
    </source>
</evidence>
<dbReference type="PANTHER" id="PTHR46799:SF1">
    <property type="entry name" value="HOMEOBOX PROTEIN UNC-4 HOMOLOG"/>
    <property type="match status" value="1"/>
</dbReference>
<dbReference type="PROSITE" id="PS50071">
    <property type="entry name" value="HOMEOBOX_2"/>
    <property type="match status" value="1"/>
</dbReference>
<evidence type="ECO:0000256" key="12">
    <source>
        <dbReference type="RuleBase" id="RU000682"/>
    </source>
</evidence>
<evidence type="ECO:0000256" key="8">
    <source>
        <dbReference type="ARBA" id="ARBA00023163"/>
    </source>
</evidence>
<dbReference type="SUPFAM" id="SSF46689">
    <property type="entry name" value="Homeodomain-like"/>
    <property type="match status" value="1"/>
</dbReference>
<dbReference type="GO" id="GO:0005634">
    <property type="term" value="C:nucleus"/>
    <property type="evidence" value="ECO:0007669"/>
    <property type="project" value="UniProtKB-SubCell"/>
</dbReference>
<keyword evidence="2" id="KW-0217">Developmental protein</keyword>
<dbReference type="InterPro" id="IPR001356">
    <property type="entry name" value="HD"/>
</dbReference>
<evidence type="ECO:0000256" key="1">
    <source>
        <dbReference type="ARBA" id="ARBA00004123"/>
    </source>
</evidence>
<dbReference type="EMBL" id="LUCH01000214">
    <property type="protein sequence ID" value="KAF5405767.1"/>
    <property type="molecule type" value="Genomic_DNA"/>
</dbReference>
<feature type="domain" description="Homeobox" evidence="14">
    <location>
        <begin position="70"/>
        <end position="130"/>
    </location>
</feature>
<dbReference type="AlphaFoldDB" id="A0A8J4SUD9"/>
<evidence type="ECO:0000256" key="6">
    <source>
        <dbReference type="ARBA" id="ARBA00023125"/>
    </source>
</evidence>